<evidence type="ECO:0000256" key="6">
    <source>
        <dbReference type="ARBA" id="ARBA00023136"/>
    </source>
</evidence>
<accession>A0A849C2R3</accession>
<evidence type="ECO:0000313" key="10">
    <source>
        <dbReference type="EMBL" id="NNH70117.1"/>
    </source>
</evidence>
<evidence type="ECO:0000256" key="1">
    <source>
        <dbReference type="ARBA" id="ARBA00004651"/>
    </source>
</evidence>
<protein>
    <submittedName>
        <fullName evidence="10">Trimeric intracellular cation channel family protein</fullName>
    </submittedName>
</protein>
<evidence type="ECO:0000256" key="2">
    <source>
        <dbReference type="ARBA" id="ARBA00008193"/>
    </source>
</evidence>
<feature type="transmembrane region" description="Helical" evidence="8">
    <location>
        <begin position="103"/>
        <end position="121"/>
    </location>
</feature>
<dbReference type="PANTHER" id="PTHR30506">
    <property type="entry name" value="INNER MEMBRANE PROTEIN"/>
    <property type="match status" value="1"/>
</dbReference>
<dbReference type="InterPro" id="IPR005115">
    <property type="entry name" value="Gly_transporter"/>
</dbReference>
<comment type="similarity">
    <text evidence="2">Belongs to the UPF0126 family.</text>
</comment>
<keyword evidence="4 8" id="KW-0812">Transmembrane</keyword>
<evidence type="ECO:0000256" key="7">
    <source>
        <dbReference type="SAM" id="MobiDB-lite"/>
    </source>
</evidence>
<dbReference type="EMBL" id="JABELX010000003">
    <property type="protein sequence ID" value="NNH70117.1"/>
    <property type="molecule type" value="Genomic_DNA"/>
</dbReference>
<name>A0A849C2R3_9NOCA</name>
<proteinExistence type="inferred from homology"/>
<organism evidence="10 11">
    <name type="scientific">Nocardia uniformis</name>
    <dbReference type="NCBI Taxonomy" id="53432"/>
    <lineage>
        <taxon>Bacteria</taxon>
        <taxon>Bacillati</taxon>
        <taxon>Actinomycetota</taxon>
        <taxon>Actinomycetes</taxon>
        <taxon>Mycobacteriales</taxon>
        <taxon>Nocardiaceae</taxon>
        <taxon>Nocardia</taxon>
    </lineage>
</organism>
<feature type="transmembrane region" description="Helical" evidence="8">
    <location>
        <begin position="13"/>
        <end position="34"/>
    </location>
</feature>
<gene>
    <name evidence="10" type="ORF">HLB23_09635</name>
</gene>
<evidence type="ECO:0000256" key="3">
    <source>
        <dbReference type="ARBA" id="ARBA00022475"/>
    </source>
</evidence>
<dbReference type="AlphaFoldDB" id="A0A849C2R3"/>
<feature type="domain" description="Glycine transporter" evidence="9">
    <location>
        <begin position="103"/>
        <end position="177"/>
    </location>
</feature>
<sequence>MADLVEFGSAADAVQNVGDLLGVFAFAISGALLAVHKRFDLIGIVVLAVCTALGGGILRDVIIGETPPVAFDQWRYPLTATLAALLIFFWHPPRRFVRGPLDMADAVGLGIFCVTGTLSAYQHGFPAHSAAALGVVTAAGGGVIRDLLGGRTPSLLRPDEEVYAIPALIGAATTAALLHFDLYTYWAGALAGAGAFGVRVLALRLHWRAPMARPHRRRRGDDSPEVADPAGES</sequence>
<dbReference type="Proteomes" id="UP000586827">
    <property type="component" value="Unassembled WGS sequence"/>
</dbReference>
<evidence type="ECO:0000256" key="5">
    <source>
        <dbReference type="ARBA" id="ARBA00022989"/>
    </source>
</evidence>
<feature type="domain" description="Glycine transporter" evidence="9">
    <location>
        <begin position="18"/>
        <end position="91"/>
    </location>
</feature>
<dbReference type="RefSeq" id="WP_067518194.1">
    <property type="nucleotide sequence ID" value="NZ_JABELX010000003.1"/>
</dbReference>
<keyword evidence="3" id="KW-1003">Cell membrane</keyword>
<dbReference type="Pfam" id="PF03458">
    <property type="entry name" value="Gly_transporter"/>
    <property type="match status" value="2"/>
</dbReference>
<keyword evidence="5 8" id="KW-1133">Transmembrane helix</keyword>
<dbReference type="GO" id="GO:0005886">
    <property type="term" value="C:plasma membrane"/>
    <property type="evidence" value="ECO:0007669"/>
    <property type="project" value="UniProtKB-SubCell"/>
</dbReference>
<feature type="transmembrane region" description="Helical" evidence="8">
    <location>
        <begin position="160"/>
        <end position="180"/>
    </location>
</feature>
<evidence type="ECO:0000313" key="11">
    <source>
        <dbReference type="Proteomes" id="UP000586827"/>
    </source>
</evidence>
<dbReference type="PANTHER" id="PTHR30506:SF3">
    <property type="entry name" value="UPF0126 INNER MEMBRANE PROTEIN YADS-RELATED"/>
    <property type="match status" value="1"/>
</dbReference>
<feature type="transmembrane region" description="Helical" evidence="8">
    <location>
        <begin position="74"/>
        <end position="91"/>
    </location>
</feature>
<evidence type="ECO:0000256" key="4">
    <source>
        <dbReference type="ARBA" id="ARBA00022692"/>
    </source>
</evidence>
<feature type="transmembrane region" description="Helical" evidence="8">
    <location>
        <begin position="186"/>
        <end position="207"/>
    </location>
</feature>
<feature type="transmembrane region" description="Helical" evidence="8">
    <location>
        <begin position="127"/>
        <end position="148"/>
    </location>
</feature>
<evidence type="ECO:0000259" key="9">
    <source>
        <dbReference type="Pfam" id="PF03458"/>
    </source>
</evidence>
<evidence type="ECO:0000256" key="8">
    <source>
        <dbReference type="SAM" id="Phobius"/>
    </source>
</evidence>
<feature type="region of interest" description="Disordered" evidence="7">
    <location>
        <begin position="213"/>
        <end position="233"/>
    </location>
</feature>
<comment type="caution">
    <text evidence="10">The sequence shown here is derived from an EMBL/GenBank/DDBJ whole genome shotgun (WGS) entry which is preliminary data.</text>
</comment>
<keyword evidence="11" id="KW-1185">Reference proteome</keyword>
<reference evidence="10 11" key="1">
    <citation type="submission" date="2020-05" db="EMBL/GenBank/DDBJ databases">
        <title>MicrobeNet Type strains.</title>
        <authorList>
            <person name="Nicholson A.C."/>
        </authorList>
    </citation>
    <scope>NUCLEOTIDE SEQUENCE [LARGE SCALE GENOMIC DNA]</scope>
    <source>
        <strain evidence="10 11">JCM 3224</strain>
    </source>
</reference>
<feature type="transmembrane region" description="Helical" evidence="8">
    <location>
        <begin position="41"/>
        <end position="62"/>
    </location>
</feature>
<keyword evidence="6 8" id="KW-0472">Membrane</keyword>
<comment type="subcellular location">
    <subcellularLocation>
        <location evidence="1">Cell membrane</location>
        <topology evidence="1">Multi-pass membrane protein</topology>
    </subcellularLocation>
</comment>